<evidence type="ECO:0000256" key="3">
    <source>
        <dbReference type="ARBA" id="ARBA00022801"/>
    </source>
</evidence>
<gene>
    <name evidence="5" type="ORF">E1I18_01080</name>
</gene>
<evidence type="ECO:0000256" key="2">
    <source>
        <dbReference type="ARBA" id="ARBA00022759"/>
    </source>
</evidence>
<sequence>MKIKNLFILPTITALLVSNSCVLNFESSHPSFEITEYHVADGDTIYFNDNGQKVGIRILGIDTPETKKKNNKVAKYENFFAQRAAQFMQNILKNKLINVRKLSSDKYGRWVCVVRNYQGIDVAKLLLGAGLARVKYISKTRSNFAYWVNDEWSQKYYDEIIKIQNDAKRSRRGFWIHNEKDVFWKK</sequence>
<organism evidence="5 6">
    <name type="scientific">Mycoplasmopsis mucosicanis</name>
    <dbReference type="NCBI Taxonomy" id="458208"/>
    <lineage>
        <taxon>Bacteria</taxon>
        <taxon>Bacillati</taxon>
        <taxon>Mycoplasmatota</taxon>
        <taxon>Mycoplasmoidales</taxon>
        <taxon>Metamycoplasmataceae</taxon>
        <taxon>Mycoplasmopsis</taxon>
    </lineage>
</organism>
<protein>
    <submittedName>
        <fullName evidence="5">Nuclease</fullName>
    </submittedName>
</protein>
<dbReference type="PANTHER" id="PTHR12302:SF3">
    <property type="entry name" value="SERINE_THREONINE-PROTEIN KINASE 31"/>
    <property type="match status" value="1"/>
</dbReference>
<dbReference type="InterPro" id="IPR016071">
    <property type="entry name" value="Staphylococal_nuclease_OB-fold"/>
</dbReference>
<dbReference type="Proteomes" id="UP000320801">
    <property type="component" value="Unassembled WGS sequence"/>
</dbReference>
<keyword evidence="2" id="KW-0255">Endonuclease</keyword>
<dbReference type="PROSITE" id="PS50830">
    <property type="entry name" value="TNASE_3"/>
    <property type="match status" value="1"/>
</dbReference>
<evidence type="ECO:0000313" key="5">
    <source>
        <dbReference type="EMBL" id="TQC54035.1"/>
    </source>
</evidence>
<dbReference type="InterPro" id="IPR035437">
    <property type="entry name" value="SNase_OB-fold_sf"/>
</dbReference>
<comment type="caution">
    <text evidence="5">The sequence shown here is derived from an EMBL/GenBank/DDBJ whole genome shotgun (WGS) entry which is preliminary data.</text>
</comment>
<dbReference type="OrthoDB" id="401280at2"/>
<dbReference type="EMBL" id="SMDN01000003">
    <property type="protein sequence ID" value="TQC54035.1"/>
    <property type="molecule type" value="Genomic_DNA"/>
</dbReference>
<dbReference type="GO" id="GO:0016787">
    <property type="term" value="F:hydrolase activity"/>
    <property type="evidence" value="ECO:0007669"/>
    <property type="project" value="UniProtKB-KW"/>
</dbReference>
<dbReference type="AlphaFoldDB" id="A0A507SUY6"/>
<accession>A0A507SUY6</accession>
<keyword evidence="6" id="KW-1185">Reference proteome</keyword>
<feature type="domain" description="TNase-like" evidence="4">
    <location>
        <begin position="38"/>
        <end position="177"/>
    </location>
</feature>
<dbReference type="PANTHER" id="PTHR12302">
    <property type="entry name" value="EBNA2 BINDING PROTEIN P100"/>
    <property type="match status" value="1"/>
</dbReference>
<reference evidence="5 6" key="1">
    <citation type="submission" date="2019-03" db="EMBL/GenBank/DDBJ databases">
        <title>Characterization of a novel Mycoplasma cynos real-time PCR assay.</title>
        <authorList>
            <person name="Tallmadge R.L."/>
            <person name="Mitchell P.K."/>
            <person name="Goodman L."/>
        </authorList>
    </citation>
    <scope>NUCLEOTIDE SEQUENCE [LARGE SCALE GENOMIC DNA]</scope>
    <source>
        <strain evidence="5 6">1642</strain>
    </source>
</reference>
<name>A0A507SUY6_9BACT</name>
<evidence type="ECO:0000313" key="6">
    <source>
        <dbReference type="Proteomes" id="UP000320801"/>
    </source>
</evidence>
<dbReference type="Gene3D" id="2.40.50.90">
    <property type="match status" value="1"/>
</dbReference>
<dbReference type="SUPFAM" id="SSF50199">
    <property type="entry name" value="Staphylococcal nuclease"/>
    <property type="match status" value="1"/>
</dbReference>
<evidence type="ECO:0000256" key="1">
    <source>
        <dbReference type="ARBA" id="ARBA00022722"/>
    </source>
</evidence>
<keyword evidence="1" id="KW-0540">Nuclease</keyword>
<dbReference type="SMART" id="SM00318">
    <property type="entry name" value="SNc"/>
    <property type="match status" value="1"/>
</dbReference>
<dbReference type="RefSeq" id="WP_141483764.1">
    <property type="nucleotide sequence ID" value="NZ_SMDN01000003.1"/>
</dbReference>
<keyword evidence="3" id="KW-0378">Hydrolase</keyword>
<dbReference type="GO" id="GO:0005737">
    <property type="term" value="C:cytoplasm"/>
    <property type="evidence" value="ECO:0007669"/>
    <property type="project" value="TreeGrafter"/>
</dbReference>
<proteinExistence type="predicted"/>
<dbReference type="Pfam" id="PF00565">
    <property type="entry name" value="SNase"/>
    <property type="match status" value="1"/>
</dbReference>
<dbReference type="GO" id="GO:0004519">
    <property type="term" value="F:endonuclease activity"/>
    <property type="evidence" value="ECO:0007669"/>
    <property type="project" value="UniProtKB-KW"/>
</dbReference>
<evidence type="ECO:0000259" key="4">
    <source>
        <dbReference type="PROSITE" id="PS50830"/>
    </source>
</evidence>